<accession>A0A2T0BID3</accession>
<dbReference type="AlphaFoldDB" id="A0A2T0BID3"/>
<comment type="caution">
    <text evidence="2">The sequence shown here is derived from an EMBL/GenBank/DDBJ whole genome shotgun (WGS) entry which is preliminary data.</text>
</comment>
<dbReference type="Pfam" id="PF00561">
    <property type="entry name" value="Abhydrolase_1"/>
    <property type="match status" value="1"/>
</dbReference>
<dbReference type="SUPFAM" id="SSF53474">
    <property type="entry name" value="alpha/beta-Hydrolases"/>
    <property type="match status" value="1"/>
</dbReference>
<dbReference type="Proteomes" id="UP000239471">
    <property type="component" value="Unassembled WGS sequence"/>
</dbReference>
<dbReference type="Gene3D" id="3.40.50.1820">
    <property type="entry name" value="alpha/beta hydrolase"/>
    <property type="match status" value="1"/>
</dbReference>
<name>A0A2T0BID3_9CLOT</name>
<keyword evidence="3" id="KW-1185">Reference proteome</keyword>
<organism evidence="2 3">
    <name type="scientific">Clostridium vincentii</name>
    <dbReference type="NCBI Taxonomy" id="52704"/>
    <lineage>
        <taxon>Bacteria</taxon>
        <taxon>Bacillati</taxon>
        <taxon>Bacillota</taxon>
        <taxon>Clostridia</taxon>
        <taxon>Eubacteriales</taxon>
        <taxon>Clostridiaceae</taxon>
        <taxon>Clostridium</taxon>
    </lineage>
</organism>
<feature type="domain" description="AB hydrolase-1" evidence="1">
    <location>
        <begin position="23"/>
        <end position="121"/>
    </location>
</feature>
<dbReference type="GO" id="GO:0046503">
    <property type="term" value="P:glycerolipid catabolic process"/>
    <property type="evidence" value="ECO:0007669"/>
    <property type="project" value="TreeGrafter"/>
</dbReference>
<dbReference type="PANTHER" id="PTHR43433:SF5">
    <property type="entry name" value="AB HYDROLASE-1 DOMAIN-CONTAINING PROTEIN"/>
    <property type="match status" value="1"/>
</dbReference>
<dbReference type="OrthoDB" id="9775557at2"/>
<dbReference type="InterPro" id="IPR050471">
    <property type="entry name" value="AB_hydrolase"/>
</dbReference>
<evidence type="ECO:0000313" key="2">
    <source>
        <dbReference type="EMBL" id="PRR83650.1"/>
    </source>
</evidence>
<dbReference type="RefSeq" id="WP_106058925.1">
    <property type="nucleotide sequence ID" value="NZ_PVXQ01000006.1"/>
</dbReference>
<dbReference type="EC" id="3.1.1.2" evidence="2"/>
<dbReference type="GO" id="GO:0004064">
    <property type="term" value="F:arylesterase activity"/>
    <property type="evidence" value="ECO:0007669"/>
    <property type="project" value="UniProtKB-EC"/>
</dbReference>
<evidence type="ECO:0000313" key="3">
    <source>
        <dbReference type="Proteomes" id="UP000239471"/>
    </source>
</evidence>
<evidence type="ECO:0000259" key="1">
    <source>
        <dbReference type="Pfam" id="PF00561"/>
    </source>
</evidence>
<keyword evidence="2" id="KW-0378">Hydrolase</keyword>
<sequence>MENEYIRCNSANIYYEVHGEGEPILCLHGNGEDSSYFKPQIREFSKKYKVIVMDSRGHGKSSFGEEGLSLELMAKDVLKVIKELNIDKIHLLGFSDGGNVALKIAMKNPKKIKTLSLVGANLQPKDIKMFARIPIVIEYGIYSLISFNKKKEIIGLMIKEPCFKEEELKTIFIPTLVIAGENDLIKESCTKLISKSINNSKLVIIKGGDHFVSSKKSGAFNKIFLDFIRKN</sequence>
<reference evidence="2 3" key="1">
    <citation type="submission" date="2018-03" db="EMBL/GenBank/DDBJ databases">
        <title>Genome sequence of Clostridium vincentii DSM 10228.</title>
        <authorList>
            <person name="Poehlein A."/>
            <person name="Daniel R."/>
        </authorList>
    </citation>
    <scope>NUCLEOTIDE SEQUENCE [LARGE SCALE GENOMIC DNA]</scope>
    <source>
        <strain evidence="2 3">DSM 10228</strain>
    </source>
</reference>
<gene>
    <name evidence="2" type="ORF">CLVI_09000</name>
</gene>
<proteinExistence type="predicted"/>
<dbReference type="InterPro" id="IPR029058">
    <property type="entry name" value="AB_hydrolase_fold"/>
</dbReference>
<dbReference type="GO" id="GO:0004806">
    <property type="term" value="F:triacylglycerol lipase activity"/>
    <property type="evidence" value="ECO:0007669"/>
    <property type="project" value="TreeGrafter"/>
</dbReference>
<dbReference type="PRINTS" id="PR00111">
    <property type="entry name" value="ABHYDROLASE"/>
</dbReference>
<dbReference type="EMBL" id="PVXQ01000006">
    <property type="protein sequence ID" value="PRR83650.1"/>
    <property type="molecule type" value="Genomic_DNA"/>
</dbReference>
<dbReference type="PANTHER" id="PTHR43433">
    <property type="entry name" value="HYDROLASE, ALPHA/BETA FOLD FAMILY PROTEIN"/>
    <property type="match status" value="1"/>
</dbReference>
<protein>
    <submittedName>
        <fullName evidence="2">Arylesterase</fullName>
        <ecNumber evidence="2">3.1.1.2</ecNumber>
    </submittedName>
</protein>
<dbReference type="InterPro" id="IPR000073">
    <property type="entry name" value="AB_hydrolase_1"/>
</dbReference>